<evidence type="ECO:0000313" key="6">
    <source>
        <dbReference type="EMBL" id="KAH6607063.1"/>
    </source>
</evidence>
<feature type="transmembrane region" description="Helical" evidence="5">
    <location>
        <begin position="313"/>
        <end position="337"/>
    </location>
</feature>
<feature type="transmembrane region" description="Helical" evidence="5">
    <location>
        <begin position="193"/>
        <end position="212"/>
    </location>
</feature>
<comment type="subcellular location">
    <subcellularLocation>
        <location evidence="1">Membrane</location>
        <topology evidence="1">Multi-pass membrane protein</topology>
    </subcellularLocation>
</comment>
<evidence type="ECO:0000256" key="3">
    <source>
        <dbReference type="ARBA" id="ARBA00022989"/>
    </source>
</evidence>
<feature type="transmembrane region" description="Helical" evidence="5">
    <location>
        <begin position="280"/>
        <end position="301"/>
    </location>
</feature>
<dbReference type="OrthoDB" id="196103at2759"/>
<keyword evidence="4 5" id="KW-0472">Membrane</keyword>
<feature type="transmembrane region" description="Helical" evidence="5">
    <location>
        <begin position="119"/>
        <end position="137"/>
    </location>
</feature>
<evidence type="ECO:0000256" key="1">
    <source>
        <dbReference type="ARBA" id="ARBA00004141"/>
    </source>
</evidence>
<dbReference type="SUPFAM" id="SSF103473">
    <property type="entry name" value="MFS general substrate transporter"/>
    <property type="match status" value="1"/>
</dbReference>
<organism evidence="6 7">
    <name type="scientific">Trichoderma cornu-damae</name>
    <dbReference type="NCBI Taxonomy" id="654480"/>
    <lineage>
        <taxon>Eukaryota</taxon>
        <taxon>Fungi</taxon>
        <taxon>Dikarya</taxon>
        <taxon>Ascomycota</taxon>
        <taxon>Pezizomycotina</taxon>
        <taxon>Sordariomycetes</taxon>
        <taxon>Hypocreomycetidae</taxon>
        <taxon>Hypocreales</taxon>
        <taxon>Hypocreaceae</taxon>
        <taxon>Trichoderma</taxon>
    </lineage>
</organism>
<dbReference type="GO" id="GO:0016020">
    <property type="term" value="C:membrane"/>
    <property type="evidence" value="ECO:0007669"/>
    <property type="project" value="UniProtKB-SubCell"/>
</dbReference>
<feature type="transmembrane region" description="Helical" evidence="5">
    <location>
        <begin position="357"/>
        <end position="374"/>
    </location>
</feature>
<keyword evidence="3 5" id="KW-1133">Transmembrane helix</keyword>
<dbReference type="InterPro" id="IPR036259">
    <property type="entry name" value="MFS_trans_sf"/>
</dbReference>
<evidence type="ECO:0000256" key="5">
    <source>
        <dbReference type="SAM" id="Phobius"/>
    </source>
</evidence>
<evidence type="ECO:0000256" key="4">
    <source>
        <dbReference type="ARBA" id="ARBA00023136"/>
    </source>
</evidence>
<keyword evidence="7" id="KW-1185">Reference proteome</keyword>
<dbReference type="PANTHER" id="PTHR23294">
    <property type="entry name" value="ET TRANSLATION PRODUCT-RELATED"/>
    <property type="match status" value="1"/>
</dbReference>
<reference evidence="6" key="1">
    <citation type="submission" date="2021-08" db="EMBL/GenBank/DDBJ databases">
        <title>Chromosome-Level Trichoderma cornu-damae using Hi-C Data.</title>
        <authorList>
            <person name="Kim C.S."/>
        </authorList>
    </citation>
    <scope>NUCLEOTIDE SEQUENCE</scope>
    <source>
        <strain evidence="6">KA19-0412C</strain>
    </source>
</reference>
<feature type="transmembrane region" description="Helical" evidence="5">
    <location>
        <begin position="425"/>
        <end position="445"/>
    </location>
</feature>
<dbReference type="PANTHER" id="PTHR23294:SF59">
    <property type="entry name" value="UNC93-LIKE PROTEIN C922.05C"/>
    <property type="match status" value="1"/>
</dbReference>
<feature type="transmembrane region" description="Helical" evidence="5">
    <location>
        <begin position="29"/>
        <end position="50"/>
    </location>
</feature>
<name>A0A9P8QQT2_9HYPO</name>
<evidence type="ECO:0000313" key="7">
    <source>
        <dbReference type="Proteomes" id="UP000827724"/>
    </source>
</evidence>
<accession>A0A9P8QQT2</accession>
<dbReference type="InterPro" id="IPR010291">
    <property type="entry name" value="Ion_channel_UNC-93"/>
</dbReference>
<dbReference type="InterPro" id="IPR051617">
    <property type="entry name" value="UNC-93-like_regulator"/>
</dbReference>
<feature type="transmembrane region" description="Helical" evidence="5">
    <location>
        <begin position="70"/>
        <end position="87"/>
    </location>
</feature>
<dbReference type="Pfam" id="PF05978">
    <property type="entry name" value="UNC-93"/>
    <property type="match status" value="1"/>
</dbReference>
<sequence>MAAANDEVVVAETQLQQQRLSTWRCNSPFVQTIIVGFVLFCNPGTYLAITGLGAGGKQPQLIGIVNKANVILYCLFGGSGILGGSIINKIGPRWALMVGATGYPIYAGSLWWIDRGQGSWFVLFGGAWLGLSAGLLWSTQGSYVTTCYPTEAEKGKYIATSWVLNAMGSVVGAAIVLGVTVDNTSVSGVPSSVYITFISLESFGLLVAGLLLDPSKLRRNDGRPIASFRPLPWHQELKALGLTALEPKMALITLSIYSSEMYLSLTGAFNAWYFNARTRSLANFCYWIFQVLGALAIAWVCDARMFGSRRRRAFAAGAFVAFVIGGTWIAMVSFLVVNDIDRDEAPRAIDWTETTKFAGPFVTYMLFGACYPIFQNFHHWTYSTFSNEPHVLGRYSGYFKGFQAFGTATAFGIDTHGVQFIREAGAYFGIMAAGLALTMVSVYFYTTNTRYGQEEGVVIPEAFEDVVAEHEHEHELVDDKAVGQN</sequence>
<dbReference type="EMBL" id="JAIWOZ010000003">
    <property type="protein sequence ID" value="KAH6607063.1"/>
    <property type="molecule type" value="Genomic_DNA"/>
</dbReference>
<keyword evidence="2 5" id="KW-0812">Transmembrane</keyword>
<feature type="transmembrane region" description="Helical" evidence="5">
    <location>
        <begin position="157"/>
        <end position="181"/>
    </location>
</feature>
<dbReference type="AlphaFoldDB" id="A0A9P8QQT2"/>
<comment type="caution">
    <text evidence="6">The sequence shown here is derived from an EMBL/GenBank/DDBJ whole genome shotgun (WGS) entry which is preliminary data.</text>
</comment>
<feature type="transmembrane region" description="Helical" evidence="5">
    <location>
        <begin position="94"/>
        <end position="113"/>
    </location>
</feature>
<evidence type="ECO:0008006" key="8">
    <source>
        <dbReference type="Google" id="ProtNLM"/>
    </source>
</evidence>
<evidence type="ECO:0000256" key="2">
    <source>
        <dbReference type="ARBA" id="ARBA00022692"/>
    </source>
</evidence>
<protein>
    <recommendedName>
        <fullName evidence="8">MFS general substrate transporter</fullName>
    </recommendedName>
</protein>
<gene>
    <name evidence="6" type="ORF">Trco_003376</name>
</gene>
<dbReference type="Proteomes" id="UP000827724">
    <property type="component" value="Unassembled WGS sequence"/>
</dbReference>
<feature type="transmembrane region" description="Helical" evidence="5">
    <location>
        <begin position="250"/>
        <end position="274"/>
    </location>
</feature>
<proteinExistence type="predicted"/>
<dbReference type="Gene3D" id="1.20.1250.20">
    <property type="entry name" value="MFS general substrate transporter like domains"/>
    <property type="match status" value="1"/>
</dbReference>